<sequence length="239" mass="26745">MKGLLDRKSGFISSLFVITFSLGAPVQADNRSINSVPAQQTAGVDATAMDVLTSMGLQQGPADAEQAMQRWQAVLVNIGRLQKDQVVSDAMLAESLNNMQQLADHIVVNKNHILALHTKGELSADSQHFLKYLTSHMLSEQQLSDRHVGDSRYFSRRLNTSRSGEKYRQVTLYKPMRDLISFWQQSPQLEGDALQGDMLSVQQVRKMLERGELDETLIATYSLEKAHLVAKQKALYANQ</sequence>
<dbReference type="Proteomes" id="UP000068447">
    <property type="component" value="Chromosome"/>
</dbReference>
<gene>
    <name evidence="1" type="ORF">AT746_18365</name>
</gene>
<reference evidence="1 2" key="1">
    <citation type="submission" date="2015-12" db="EMBL/GenBank/DDBJ databases">
        <title>Complete genome of Lacimicrobium alkaliphilum KCTC 32984.</title>
        <authorList>
            <person name="Kim S.-G."/>
            <person name="Lee Y.-J."/>
        </authorList>
    </citation>
    <scope>NUCLEOTIDE SEQUENCE [LARGE SCALE GENOMIC DNA]</scope>
    <source>
        <strain evidence="1 2">YelD216</strain>
    </source>
</reference>
<dbReference type="EMBL" id="CP013650">
    <property type="protein sequence ID" value="ALT00039.1"/>
    <property type="molecule type" value="Genomic_DNA"/>
</dbReference>
<accession>A0A0U2JJS6</accession>
<dbReference type="KEGG" id="lal:AT746_18365"/>
<dbReference type="OrthoDB" id="9822679at2"/>
<evidence type="ECO:0000313" key="1">
    <source>
        <dbReference type="EMBL" id="ALT00039.1"/>
    </source>
</evidence>
<evidence type="ECO:0000313" key="2">
    <source>
        <dbReference type="Proteomes" id="UP000068447"/>
    </source>
</evidence>
<dbReference type="AlphaFoldDB" id="A0A0U2JJS6"/>
<dbReference type="RefSeq" id="WP_062483415.1">
    <property type="nucleotide sequence ID" value="NZ_CP013650.1"/>
</dbReference>
<protein>
    <submittedName>
        <fullName evidence="1">Uncharacterized protein</fullName>
    </submittedName>
</protein>
<organism evidence="1 2">
    <name type="scientific">Lacimicrobium alkaliphilum</name>
    <dbReference type="NCBI Taxonomy" id="1526571"/>
    <lineage>
        <taxon>Bacteria</taxon>
        <taxon>Pseudomonadati</taxon>
        <taxon>Pseudomonadota</taxon>
        <taxon>Gammaproteobacteria</taxon>
        <taxon>Alteromonadales</taxon>
        <taxon>Alteromonadaceae</taxon>
        <taxon>Lacimicrobium</taxon>
    </lineage>
</organism>
<keyword evidence="2" id="KW-1185">Reference proteome</keyword>
<proteinExistence type="predicted"/>
<name>A0A0U2JJS6_9ALTE</name>